<keyword evidence="4 9" id="KW-0067">ATP-binding</keyword>
<keyword evidence="5" id="KW-0413">Isomerase</keyword>
<dbReference type="EMBL" id="FRAT01000001">
    <property type="protein sequence ID" value="SHK13863.1"/>
    <property type="molecule type" value="Genomic_DNA"/>
</dbReference>
<comment type="catalytic activity">
    <reaction evidence="8">
        <text>ATP + H2O = ADP + phosphate + H(+)</text>
        <dbReference type="Rhea" id="RHEA:13065"/>
        <dbReference type="ChEBI" id="CHEBI:15377"/>
        <dbReference type="ChEBI" id="CHEBI:15378"/>
        <dbReference type="ChEBI" id="CHEBI:30616"/>
        <dbReference type="ChEBI" id="CHEBI:43474"/>
        <dbReference type="ChEBI" id="CHEBI:456216"/>
        <dbReference type="EC" id="5.6.2.4"/>
    </reaction>
</comment>
<dbReference type="GO" id="GO:0005524">
    <property type="term" value="F:ATP binding"/>
    <property type="evidence" value="ECO:0007669"/>
    <property type="project" value="UniProtKB-UniRule"/>
</dbReference>
<dbReference type="Pfam" id="PF13361">
    <property type="entry name" value="UvrD_C"/>
    <property type="match status" value="2"/>
</dbReference>
<comment type="caution">
    <text evidence="13">The sequence shown here is derived from an EMBL/GenBank/DDBJ whole genome shotgun (WGS) entry which is preliminary data.</text>
</comment>
<dbReference type="EC" id="5.6.2.4" evidence="7"/>
<keyword evidence="15" id="KW-1185">Reference proteome</keyword>
<dbReference type="PROSITE" id="PS51198">
    <property type="entry name" value="UVRD_HELICASE_ATP_BIND"/>
    <property type="match status" value="1"/>
</dbReference>
<dbReference type="GO" id="GO:0043138">
    <property type="term" value="F:3'-5' DNA helicase activity"/>
    <property type="evidence" value="ECO:0007669"/>
    <property type="project" value="UniProtKB-EC"/>
</dbReference>
<dbReference type="STRING" id="1055723.SAMN05216293_0406"/>
<dbReference type="PANTHER" id="PTHR11070:SF67">
    <property type="entry name" value="DNA 3'-5' HELICASE"/>
    <property type="match status" value="1"/>
</dbReference>
<evidence type="ECO:0000259" key="11">
    <source>
        <dbReference type="PROSITE" id="PS51217"/>
    </source>
</evidence>
<keyword evidence="2 9" id="KW-0378">Hydrolase</keyword>
<evidence type="ECO:0000256" key="5">
    <source>
        <dbReference type="ARBA" id="ARBA00023235"/>
    </source>
</evidence>
<evidence type="ECO:0000256" key="4">
    <source>
        <dbReference type="ARBA" id="ARBA00022840"/>
    </source>
</evidence>
<feature type="domain" description="UvrD-like helicase ATP-binding" evidence="10">
    <location>
        <begin position="1"/>
        <end position="469"/>
    </location>
</feature>
<evidence type="ECO:0000256" key="8">
    <source>
        <dbReference type="ARBA" id="ARBA00048988"/>
    </source>
</evidence>
<feature type="domain" description="UvrD-like helicase C-terminal" evidence="11">
    <location>
        <begin position="481"/>
        <end position="725"/>
    </location>
</feature>
<evidence type="ECO:0000313" key="14">
    <source>
        <dbReference type="Proteomes" id="UP000184031"/>
    </source>
</evidence>
<dbReference type="Gene3D" id="3.40.50.300">
    <property type="entry name" value="P-loop containing nucleotide triphosphate hydrolases"/>
    <property type="match status" value="4"/>
</dbReference>
<dbReference type="Proteomes" id="UP000184031">
    <property type="component" value="Unassembled WGS sequence"/>
</dbReference>
<keyword evidence="1 9" id="KW-0547">Nucleotide-binding</keyword>
<dbReference type="GO" id="GO:0000725">
    <property type="term" value="P:recombinational repair"/>
    <property type="evidence" value="ECO:0007669"/>
    <property type="project" value="TreeGrafter"/>
</dbReference>
<dbReference type="InterPro" id="IPR000212">
    <property type="entry name" value="DNA_helicase_UvrD/REP"/>
</dbReference>
<dbReference type="Pfam" id="PF00580">
    <property type="entry name" value="UvrD-helicase"/>
    <property type="match status" value="1"/>
</dbReference>
<gene>
    <name evidence="12" type="ORF">SAMN04487891_101402</name>
    <name evidence="13" type="ORF">SAMN05216293_0406</name>
</gene>
<dbReference type="GO" id="GO:0003677">
    <property type="term" value="F:DNA binding"/>
    <property type="evidence" value="ECO:0007669"/>
    <property type="project" value="InterPro"/>
</dbReference>
<dbReference type="EMBL" id="FOKU01000001">
    <property type="protein sequence ID" value="SFB68722.1"/>
    <property type="molecule type" value="Genomic_DNA"/>
</dbReference>
<sequence length="1040" mass="118651">MEASHFKIYSASAGSGKTYALAKEYIKLLLSNDSPSKFRQILAITFTNKAVDEMKTRILDNLYAFGQDPVPEKQQGLFLSLCDELSLNEEQLRKKASLILKRILHNYSFFEISTIDKFNHKIIKTFARDLQLSQNFEVELNLDLLLEEAVGRLLERAGDDEKLTEVLIAFSLEKIDDDKSWNIAYDLVEIGKLLFQENHAEHIGPLRTKTIGDFQDIQQRLASESKALEEKIKQRAQNVLQEIERQGFDIADFPRQTLPNHFQKMVDGECNPKNIYTSKTLESNLADGKLLKAADKRDVSSLAAFILEHYLAIKQLIYRHSYLKNVYGNIVPMTVLNEIAKEIKNIELDRDIVPISSLNSILSKEIKDQPVPFIYERMGEKYRHYFIDEFQDTSKMQWDNLVPLIGNALESETERQERGSLFLVGDVKQAIYRWRGGRAEQFLDLLTGKAHPFVVEPSIHSLDTNWRSCDEIVSFNNGFFTEVAAVLGNEDYRNLFLNDSHQKTNHRPGGYVQLSFLDKDMENKDEAYCTKVLETIQKITMEGHSFSDICVLVRDNKKGMLLADFLAQQNIPIISSDALLLDNNEKVTFLISILQIFENILDRDAAYHILLYLSKESTERHHIISKNLEHVARFLANGYDFHIDRLKGESVFNILEQAIIHFGLAEGSVAHISFLMDEVLDLEKREGPSIYAFLTYWEVKKESLSIAAPDGVDAVKIMTIHKAKGLEFPFVIFPFANAILDDKRKKKKSWVPVPQNETDLGLDEFLINNNKDMLEYNEVAQLKYMEEEQKTLLDSMNVLYVALTRPVKGLFVISETTKTLSSIDSATSYTDLFLWYIQQKGIPENDSGVYTVGTFPKKEQGSTPASSKDNHISYITRPKADTAFTISTKSGRMWDDGRMEAIELGNLVHFALSQIRTVADVDPVLERLEREGHCSKGAAIDIKQKIMAVVDHPKLQAFFQEGPQIWNEQEILTANGPSLRPDRMVISGNEATIIDYKTGKPSPSHKEQISQYGDILKEMGHTIKHSIIVYIDQQIEPIFV</sequence>
<dbReference type="GO" id="GO:0005829">
    <property type="term" value="C:cytosol"/>
    <property type="evidence" value="ECO:0007669"/>
    <property type="project" value="TreeGrafter"/>
</dbReference>
<evidence type="ECO:0000256" key="3">
    <source>
        <dbReference type="ARBA" id="ARBA00022806"/>
    </source>
</evidence>
<evidence type="ECO:0000259" key="10">
    <source>
        <dbReference type="PROSITE" id="PS51198"/>
    </source>
</evidence>
<evidence type="ECO:0000313" key="15">
    <source>
        <dbReference type="Proteomes" id="UP000198940"/>
    </source>
</evidence>
<name>A0A1M6Q116_9FLAO</name>
<evidence type="ECO:0000256" key="2">
    <source>
        <dbReference type="ARBA" id="ARBA00022801"/>
    </source>
</evidence>
<accession>A0A1M6Q116</accession>
<dbReference type="GO" id="GO:0016787">
    <property type="term" value="F:hydrolase activity"/>
    <property type="evidence" value="ECO:0007669"/>
    <property type="project" value="UniProtKB-UniRule"/>
</dbReference>
<organism evidence="13 14">
    <name type="scientific">Flagellimonas taeanensis</name>
    <dbReference type="NCBI Taxonomy" id="1005926"/>
    <lineage>
        <taxon>Bacteria</taxon>
        <taxon>Pseudomonadati</taxon>
        <taxon>Bacteroidota</taxon>
        <taxon>Flavobacteriia</taxon>
        <taxon>Flavobacteriales</taxon>
        <taxon>Flavobacteriaceae</taxon>
        <taxon>Flagellimonas</taxon>
    </lineage>
</organism>
<dbReference type="InterPro" id="IPR014017">
    <property type="entry name" value="DNA_helicase_UvrD-like_C"/>
</dbReference>
<dbReference type="InterPro" id="IPR027417">
    <property type="entry name" value="P-loop_NTPase"/>
</dbReference>
<evidence type="ECO:0000256" key="6">
    <source>
        <dbReference type="ARBA" id="ARBA00034617"/>
    </source>
</evidence>
<dbReference type="InterPro" id="IPR014016">
    <property type="entry name" value="UvrD-like_ATP-bd"/>
</dbReference>
<dbReference type="AlphaFoldDB" id="A0A1M6Q116"/>
<dbReference type="RefSeq" id="WP_072876300.1">
    <property type="nucleotide sequence ID" value="NZ_FOKU01000001.1"/>
</dbReference>
<evidence type="ECO:0000313" key="13">
    <source>
        <dbReference type="EMBL" id="SHK13863.1"/>
    </source>
</evidence>
<dbReference type="PANTHER" id="PTHR11070">
    <property type="entry name" value="UVRD / RECB / PCRA DNA HELICASE FAMILY MEMBER"/>
    <property type="match status" value="1"/>
</dbReference>
<dbReference type="Proteomes" id="UP000198940">
    <property type="component" value="Unassembled WGS sequence"/>
</dbReference>
<dbReference type="PROSITE" id="PS51217">
    <property type="entry name" value="UVRD_HELICASE_CTER"/>
    <property type="match status" value="1"/>
</dbReference>
<protein>
    <recommendedName>
        <fullName evidence="7">DNA 3'-5' helicase</fullName>
        <ecNumber evidence="7">5.6.2.4</ecNumber>
    </recommendedName>
</protein>
<evidence type="ECO:0000256" key="7">
    <source>
        <dbReference type="ARBA" id="ARBA00034808"/>
    </source>
</evidence>
<reference evidence="13 14" key="1">
    <citation type="submission" date="2016-11" db="EMBL/GenBank/DDBJ databases">
        <authorList>
            <person name="Varghese N."/>
            <person name="Submissions S."/>
        </authorList>
    </citation>
    <scope>NUCLEOTIDE SEQUENCE [LARGE SCALE GENOMIC DNA]</scope>
    <source>
        <strain evidence="13 14">CGMCC 1.12174</strain>
        <strain evidence="12 15">DSM 26351</strain>
    </source>
</reference>
<dbReference type="SUPFAM" id="SSF52540">
    <property type="entry name" value="P-loop containing nucleoside triphosphate hydrolases"/>
    <property type="match status" value="1"/>
</dbReference>
<keyword evidence="3 9" id="KW-0347">Helicase</keyword>
<proteinExistence type="predicted"/>
<dbReference type="OrthoDB" id="9810135at2"/>
<evidence type="ECO:0000313" key="12">
    <source>
        <dbReference type="EMBL" id="SFB68722.1"/>
    </source>
</evidence>
<evidence type="ECO:0000256" key="9">
    <source>
        <dbReference type="PROSITE-ProRule" id="PRU00560"/>
    </source>
</evidence>
<feature type="binding site" evidence="9">
    <location>
        <begin position="11"/>
        <end position="18"/>
    </location>
    <ligand>
        <name>ATP</name>
        <dbReference type="ChEBI" id="CHEBI:30616"/>
    </ligand>
</feature>
<comment type="catalytic activity">
    <reaction evidence="6">
        <text>Couples ATP hydrolysis with the unwinding of duplex DNA by translocating in the 3'-5' direction.</text>
        <dbReference type="EC" id="5.6.2.4"/>
    </reaction>
</comment>
<evidence type="ECO:0000256" key="1">
    <source>
        <dbReference type="ARBA" id="ARBA00022741"/>
    </source>
</evidence>